<gene>
    <name evidence="2" type="ORF">AVDCRST_MAG56-866</name>
</gene>
<evidence type="ECO:0000313" key="2">
    <source>
        <dbReference type="EMBL" id="CAA9229366.1"/>
    </source>
</evidence>
<feature type="non-terminal residue" evidence="2">
    <location>
        <position position="216"/>
    </location>
</feature>
<sequence length="216" mass="23298">GAIPVCLPESRNGTAADGAGIRGGLQRLGDLFDAGVHFPAGGQPPRPGSWPGAGHEQKGGRRQGKPLFPPPHGSRRHAVPPEKGPLPHPERRQFVAVLQRTVRHEGRPAQTGGARRRHDPRLRRPQYLRLGAAGQTAFQPGQHYHHFPVVPRRPGPVHQPPLPDSGHCLRRCRRARGLRLPHDAARVPGPAQSPHGHLPAQQRPGAVRRGTGVGTV</sequence>
<dbReference type="AlphaFoldDB" id="A0A6J4HQY4"/>
<feature type="compositionally biased region" description="Basic residues" evidence="1">
    <location>
        <begin position="114"/>
        <end position="123"/>
    </location>
</feature>
<feature type="region of interest" description="Disordered" evidence="1">
    <location>
        <begin position="34"/>
        <end position="123"/>
    </location>
</feature>
<organism evidence="2">
    <name type="scientific">uncultured Cytophagales bacterium</name>
    <dbReference type="NCBI Taxonomy" id="158755"/>
    <lineage>
        <taxon>Bacteria</taxon>
        <taxon>Pseudomonadati</taxon>
        <taxon>Bacteroidota</taxon>
        <taxon>Sphingobacteriia</taxon>
        <taxon>Sphingobacteriales</taxon>
        <taxon>environmental samples</taxon>
    </lineage>
</organism>
<protein>
    <submittedName>
        <fullName evidence="2">SanA protein</fullName>
    </submittedName>
</protein>
<proteinExistence type="predicted"/>
<dbReference type="EMBL" id="CADCTQ010000079">
    <property type="protein sequence ID" value="CAA9229366.1"/>
    <property type="molecule type" value="Genomic_DNA"/>
</dbReference>
<evidence type="ECO:0000256" key="1">
    <source>
        <dbReference type="SAM" id="MobiDB-lite"/>
    </source>
</evidence>
<accession>A0A6J4HQY4</accession>
<feature type="region of interest" description="Disordered" evidence="1">
    <location>
        <begin position="185"/>
        <end position="216"/>
    </location>
</feature>
<name>A0A6J4HQY4_9SPHI</name>
<feature type="non-terminal residue" evidence="2">
    <location>
        <position position="1"/>
    </location>
</feature>
<reference evidence="2" key="1">
    <citation type="submission" date="2020-02" db="EMBL/GenBank/DDBJ databases">
        <authorList>
            <person name="Meier V. D."/>
        </authorList>
    </citation>
    <scope>NUCLEOTIDE SEQUENCE</scope>
    <source>
        <strain evidence="2">AVDCRST_MAG56</strain>
    </source>
</reference>